<organism evidence="1 2">
    <name type="scientific">Chitinophaga filiformis</name>
    <name type="common">Myxococcus filiformis</name>
    <name type="synonym">Flexibacter filiformis</name>
    <dbReference type="NCBI Taxonomy" id="104663"/>
    <lineage>
        <taxon>Bacteria</taxon>
        <taxon>Pseudomonadati</taxon>
        <taxon>Bacteroidota</taxon>
        <taxon>Chitinophagia</taxon>
        <taxon>Chitinophagales</taxon>
        <taxon>Chitinophagaceae</taxon>
        <taxon>Chitinophaga</taxon>
    </lineage>
</organism>
<dbReference type="STRING" id="104663.SAMN04488121_102988"/>
<sequence>MEKLFIPNQDHVFCRVGVDFISSKDNKPRASAFRNTPVTGNNLSCDWDRYCTAESSRALIGRQVNVKTEIIILAAVNQFNSGGRQQLIPAWLQHLPLPHGAVAPIPPAVAR</sequence>
<proteinExistence type="predicted"/>
<accession>A0A1G7NYE1</accession>
<gene>
    <name evidence="1" type="ORF">SAMN04488121_102988</name>
</gene>
<dbReference type="EMBL" id="FNBN01000002">
    <property type="protein sequence ID" value="SDF78887.1"/>
    <property type="molecule type" value="Genomic_DNA"/>
</dbReference>
<protein>
    <submittedName>
        <fullName evidence="1">Uncharacterized protein</fullName>
    </submittedName>
</protein>
<evidence type="ECO:0000313" key="2">
    <source>
        <dbReference type="Proteomes" id="UP000199045"/>
    </source>
</evidence>
<dbReference type="Proteomes" id="UP000199045">
    <property type="component" value="Unassembled WGS sequence"/>
</dbReference>
<name>A0A1G7NYE1_CHIFI</name>
<evidence type="ECO:0000313" key="1">
    <source>
        <dbReference type="EMBL" id="SDF78887.1"/>
    </source>
</evidence>
<reference evidence="2" key="1">
    <citation type="submission" date="2016-10" db="EMBL/GenBank/DDBJ databases">
        <authorList>
            <person name="Varghese N."/>
            <person name="Submissions S."/>
        </authorList>
    </citation>
    <scope>NUCLEOTIDE SEQUENCE [LARGE SCALE GENOMIC DNA]</scope>
    <source>
        <strain evidence="2">DSM 527</strain>
    </source>
</reference>
<dbReference type="AlphaFoldDB" id="A0A1G7NYE1"/>